<dbReference type="InterPro" id="IPR012505">
    <property type="entry name" value="YbbR"/>
</dbReference>
<evidence type="ECO:0000313" key="3">
    <source>
        <dbReference type="EMBL" id="TBW70365.1"/>
    </source>
</evidence>
<gene>
    <name evidence="3" type="ORF">EQ812_11525</name>
    <name evidence="2" type="ORF">FO454_05430</name>
    <name evidence="1" type="ORF">HMPREF3225_00639</name>
</gene>
<reference evidence="3 5" key="2">
    <citation type="journal article" date="2019" name="Sci. Transl. Med.">
        <title>Quorum sensing between bacterial species on the skin protects against epidermal injury in atopic dermatitis.</title>
        <authorList>
            <person name="Williams M.R."/>
        </authorList>
    </citation>
    <scope>NUCLEOTIDE SEQUENCE [LARGE SCALE GENOMIC DNA]</scope>
    <source>
        <strain evidence="3 5">E7</strain>
    </source>
</reference>
<dbReference type="PANTHER" id="PTHR37804">
    <property type="entry name" value="CDAA REGULATORY PROTEIN CDAR"/>
    <property type="match status" value="1"/>
</dbReference>
<evidence type="ECO:0000313" key="1">
    <source>
        <dbReference type="EMBL" id="KXA39618.1"/>
    </source>
</evidence>
<dbReference type="OMA" id="MPVQIEY"/>
<dbReference type="Proteomes" id="UP000070063">
    <property type="component" value="Unassembled WGS sequence"/>
</dbReference>
<dbReference type="Proteomes" id="UP000325462">
    <property type="component" value="Chromosome"/>
</dbReference>
<dbReference type="EMBL" id="SCHB01000010">
    <property type="protein sequence ID" value="TBW70365.1"/>
    <property type="molecule type" value="Genomic_DNA"/>
</dbReference>
<dbReference type="PANTHER" id="PTHR37804:SF1">
    <property type="entry name" value="CDAA REGULATORY PROTEIN CDAR"/>
    <property type="match status" value="1"/>
</dbReference>
<name>A0A133Q9Q4_STALU</name>
<dbReference type="eggNOG" id="COG4856">
    <property type="taxonomic scope" value="Bacteria"/>
</dbReference>
<protein>
    <submittedName>
        <fullName evidence="3">YbbR-like domain-containing protein</fullName>
    </submittedName>
    <submittedName>
        <fullName evidence="1">YbbR-like protein</fullName>
    </submittedName>
</protein>
<dbReference type="RefSeq" id="WP_002461293.1">
    <property type="nucleotide sequence ID" value="NZ_AP021848.1"/>
</dbReference>
<sequence length="310" mass="34482">MLENKWGLRFVAFILALFFYLSVNNVFGNIFSNNDLSQNSSKTIEDVPVQVIYNTKNLHVTKAPDTVDVTISGPQSKLLKIENADDIKVAVDLSKARAGNYKEDYVVKGLSNDINYNVKPKQAHVTLEDKVTRTMHVTPDISNNDIAGNYKVSEEKVSPETVKVTGGKEQLNQIAYLKATFRNANKIDKDTTDIADIAAFDKQLNKLNVTIQPDSAKLSVKVKPYSKKVKVNVKTVGSLPNNAKVQNIKLDDDEVELFGNRDDLANIKEVTAEIDLDDVKENTSQTVKFKLPDHVSKLDPSETNAEITIN</sequence>
<dbReference type="AlphaFoldDB" id="A0A133Q9Q4"/>
<accession>A0A133Q9Q4</accession>
<dbReference type="Gene3D" id="2.170.120.40">
    <property type="entry name" value="YbbR-like domain"/>
    <property type="match status" value="2"/>
</dbReference>
<dbReference type="EMBL" id="LRQI01000025">
    <property type="protein sequence ID" value="KXA39618.1"/>
    <property type="molecule type" value="Genomic_DNA"/>
</dbReference>
<dbReference type="GeneID" id="58091553"/>
<dbReference type="Proteomes" id="UP000293637">
    <property type="component" value="Unassembled WGS sequence"/>
</dbReference>
<evidence type="ECO:0000313" key="2">
    <source>
        <dbReference type="EMBL" id="QEX38376.1"/>
    </source>
</evidence>
<organism evidence="3 5">
    <name type="scientific">Staphylococcus lugdunensis</name>
    <dbReference type="NCBI Taxonomy" id="28035"/>
    <lineage>
        <taxon>Bacteria</taxon>
        <taxon>Bacillati</taxon>
        <taxon>Bacillota</taxon>
        <taxon>Bacilli</taxon>
        <taxon>Bacillales</taxon>
        <taxon>Staphylococcaceae</taxon>
        <taxon>Staphylococcus</taxon>
    </lineage>
</organism>
<dbReference type="InterPro" id="IPR053154">
    <property type="entry name" value="c-di-AMP_regulator"/>
</dbReference>
<reference evidence="1 4" key="1">
    <citation type="submission" date="2016-01" db="EMBL/GenBank/DDBJ databases">
        <authorList>
            <person name="Mitreva M."/>
            <person name="Pepin K.H."/>
            <person name="Mihindukulasuriya K.A."/>
            <person name="Fulton R."/>
            <person name="Fronick C."/>
            <person name="O'Laughlin M."/>
            <person name="Miner T."/>
            <person name="Herter B."/>
            <person name="Rosa B.A."/>
            <person name="Cordes M."/>
            <person name="Tomlinson C."/>
            <person name="Wollam A."/>
            <person name="Palsikar V.B."/>
            <person name="Mardis E.R."/>
            <person name="Wilson R.K."/>
        </authorList>
    </citation>
    <scope>NUCLEOTIDE SEQUENCE [LARGE SCALE GENOMIC DNA]</scope>
    <source>
        <strain evidence="1 4">MJR7738</strain>
    </source>
</reference>
<dbReference type="STRING" id="28035.B6N84_04080"/>
<reference evidence="2 6" key="3">
    <citation type="submission" date="2019-07" db="EMBL/GenBank/DDBJ databases">
        <title>Comparative genome analysis of staphylococcus lugdunensis shows clonal complex-dependent diversity of the putative virulence factor, ess/type vii locus.</title>
        <authorList>
            <person name="Lebeurre J."/>
            <person name="Dahyot S."/>
            <person name="Diene S."/>
            <person name="Paulay A."/>
            <person name="Aubourg M."/>
            <person name="Argemi X."/>
            <person name="Giard J.-C."/>
            <person name="Tournier I."/>
            <person name="Francois P."/>
            <person name="Pestel-Caron M."/>
        </authorList>
    </citation>
    <scope>NUCLEOTIDE SEQUENCE [LARGE SCALE GENOMIC DNA]</scope>
    <source>
        <strain evidence="2 6">SL13</strain>
    </source>
</reference>
<dbReference type="EMBL" id="CP041722">
    <property type="protein sequence ID" value="QEX38376.1"/>
    <property type="molecule type" value="Genomic_DNA"/>
</dbReference>
<dbReference type="Gene3D" id="2.170.120.30">
    <property type="match status" value="1"/>
</dbReference>
<proteinExistence type="predicted"/>
<evidence type="ECO:0000313" key="5">
    <source>
        <dbReference type="Proteomes" id="UP000293637"/>
    </source>
</evidence>
<keyword evidence="6" id="KW-1185">Reference proteome</keyword>
<evidence type="ECO:0000313" key="6">
    <source>
        <dbReference type="Proteomes" id="UP000325462"/>
    </source>
</evidence>
<dbReference type="Pfam" id="PF07949">
    <property type="entry name" value="YbbR"/>
    <property type="match status" value="3"/>
</dbReference>
<evidence type="ECO:0000313" key="4">
    <source>
        <dbReference type="Proteomes" id="UP000070063"/>
    </source>
</evidence>